<keyword evidence="3" id="KW-1185">Reference proteome</keyword>
<reference evidence="2 3" key="1">
    <citation type="submission" date="2020-04" db="EMBL/GenBank/DDBJ databases">
        <authorList>
            <person name="De Canck E."/>
        </authorList>
    </citation>
    <scope>NUCLEOTIDE SEQUENCE [LARGE SCALE GENOMIC DNA]</scope>
    <source>
        <strain evidence="2 3">LMG 24238</strain>
    </source>
</reference>
<dbReference type="RefSeq" id="WP_175053812.1">
    <property type="nucleotide sequence ID" value="NZ_CADIKC010000011.1"/>
</dbReference>
<dbReference type="Gene3D" id="3.90.1580.10">
    <property type="entry name" value="paralog of FGE (formylglycine-generating enzyme)"/>
    <property type="match status" value="1"/>
</dbReference>
<dbReference type="SUPFAM" id="SSF56436">
    <property type="entry name" value="C-type lectin-like"/>
    <property type="match status" value="1"/>
</dbReference>
<dbReference type="PANTHER" id="PTHR23150">
    <property type="entry name" value="SULFATASE MODIFYING FACTOR 1, 2"/>
    <property type="match status" value="1"/>
</dbReference>
<dbReference type="EMBL" id="CADIKC010000011">
    <property type="protein sequence ID" value="CAB3736047.1"/>
    <property type="molecule type" value="Genomic_DNA"/>
</dbReference>
<dbReference type="InterPro" id="IPR051043">
    <property type="entry name" value="Sulfatase_Mod_Factor_Kinase"/>
</dbReference>
<organism evidence="2 3">
    <name type="scientific">Paraburkholderia sediminicola</name>
    <dbReference type="NCBI Taxonomy" id="458836"/>
    <lineage>
        <taxon>Bacteria</taxon>
        <taxon>Pseudomonadati</taxon>
        <taxon>Pseudomonadota</taxon>
        <taxon>Betaproteobacteria</taxon>
        <taxon>Burkholderiales</taxon>
        <taxon>Burkholderiaceae</taxon>
        <taxon>Paraburkholderia</taxon>
    </lineage>
</organism>
<name>A0A6J5CII8_9BURK</name>
<dbReference type="PANTHER" id="PTHR23150:SF19">
    <property type="entry name" value="FORMYLGLYCINE-GENERATING ENZYME"/>
    <property type="match status" value="1"/>
</dbReference>
<dbReference type="Pfam" id="PF03781">
    <property type="entry name" value="FGE-sulfatase"/>
    <property type="match status" value="1"/>
</dbReference>
<evidence type="ECO:0000313" key="2">
    <source>
        <dbReference type="EMBL" id="CAB3736047.1"/>
    </source>
</evidence>
<dbReference type="InterPro" id="IPR042095">
    <property type="entry name" value="SUMF_sf"/>
</dbReference>
<dbReference type="GeneID" id="97044768"/>
<evidence type="ECO:0000313" key="3">
    <source>
        <dbReference type="Proteomes" id="UP000494255"/>
    </source>
</evidence>
<protein>
    <recommendedName>
        <fullName evidence="1">Sulfatase-modifying factor enzyme-like domain-containing protein</fullName>
    </recommendedName>
</protein>
<proteinExistence type="predicted"/>
<gene>
    <name evidence="2" type="ORF">LMG24238_06190</name>
</gene>
<dbReference type="InterPro" id="IPR005532">
    <property type="entry name" value="SUMF_dom"/>
</dbReference>
<dbReference type="AlphaFoldDB" id="A0A6J5CII8"/>
<dbReference type="InterPro" id="IPR016187">
    <property type="entry name" value="CTDL_fold"/>
</dbReference>
<feature type="domain" description="Sulfatase-modifying factor enzyme-like" evidence="1">
    <location>
        <begin position="105"/>
        <end position="350"/>
    </location>
</feature>
<dbReference type="GO" id="GO:0120147">
    <property type="term" value="F:formylglycine-generating oxidase activity"/>
    <property type="evidence" value="ECO:0007669"/>
    <property type="project" value="TreeGrafter"/>
</dbReference>
<sequence length="359" mass="40307">MGYSYHRTQKMTGAICIVGAFMMVSGYAVAQKIDWKAPADKDRLISAITTPSPKRDTWEPLSLMLNWGYGKPYDDTVRILEDYLKGLPPPSDEELAKFKDKVRGELVSVKGGQFLMGDFGPQFSREKLPYSANNGAAPAHSVDLDSYSVLRHRITFADFDLYTRASHLPPIGIPNAYELQFRFPDFPASFVTWQQSRDFCKWAGEVTGMPLDLPTEAQWEYAARSRGEMWVIPSTEVPVVDGKYNLTQMDDLITAKGEGTSPEPIISRPVGTYGENRLGMSDVFGYGREWTYDWFDPNYYSHSPKRNPRGPSAGTLRSVRYGTDSRIHLVIDRIGFAPDTAKAGLGFRCALNQAEPVRQ</sequence>
<evidence type="ECO:0000259" key="1">
    <source>
        <dbReference type="Pfam" id="PF03781"/>
    </source>
</evidence>
<dbReference type="Proteomes" id="UP000494255">
    <property type="component" value="Unassembled WGS sequence"/>
</dbReference>
<accession>A0A6J5CII8</accession>